<comment type="caution">
    <text evidence="3">The sequence shown here is derived from an EMBL/GenBank/DDBJ whole genome shotgun (WGS) entry which is preliminary data.</text>
</comment>
<accession>A0ABU0T9A3</accession>
<keyword evidence="4" id="KW-1185">Reference proteome</keyword>
<dbReference type="Pfam" id="PF13560">
    <property type="entry name" value="HTH_31"/>
    <property type="match status" value="1"/>
</dbReference>
<evidence type="ECO:0000259" key="2">
    <source>
        <dbReference type="PROSITE" id="PS50943"/>
    </source>
</evidence>
<evidence type="ECO:0000313" key="3">
    <source>
        <dbReference type="EMBL" id="MDQ1032387.1"/>
    </source>
</evidence>
<dbReference type="GO" id="GO:0005524">
    <property type="term" value="F:ATP binding"/>
    <property type="evidence" value="ECO:0007669"/>
    <property type="project" value="UniProtKB-KW"/>
</dbReference>
<feature type="repeat" description="WD" evidence="1">
    <location>
        <begin position="1127"/>
        <end position="1151"/>
    </location>
</feature>
<dbReference type="InterPro" id="IPR015943">
    <property type="entry name" value="WD40/YVTN_repeat-like_dom_sf"/>
</dbReference>
<dbReference type="InterPro" id="IPR049052">
    <property type="entry name" value="nSTAND1"/>
</dbReference>
<dbReference type="Gene3D" id="3.40.50.300">
    <property type="entry name" value="P-loop containing nucleotide triphosphate hydrolases"/>
    <property type="match status" value="1"/>
</dbReference>
<dbReference type="SUPFAM" id="SSF82171">
    <property type="entry name" value="DPP6 N-terminal domain-like"/>
    <property type="match status" value="2"/>
</dbReference>
<dbReference type="Proteomes" id="UP001230328">
    <property type="component" value="Unassembled WGS sequence"/>
</dbReference>
<feature type="domain" description="HTH cro/C1-type" evidence="2">
    <location>
        <begin position="22"/>
        <end position="77"/>
    </location>
</feature>
<organism evidence="3 4">
    <name type="scientific">Streptomyces umbrinus</name>
    <dbReference type="NCBI Taxonomy" id="67370"/>
    <lineage>
        <taxon>Bacteria</taxon>
        <taxon>Bacillati</taxon>
        <taxon>Actinomycetota</taxon>
        <taxon>Actinomycetes</taxon>
        <taxon>Kitasatosporales</taxon>
        <taxon>Streptomycetaceae</taxon>
        <taxon>Streptomyces</taxon>
        <taxon>Streptomyces phaeochromogenes group</taxon>
    </lineage>
</organism>
<keyword evidence="3" id="KW-0067">ATP-binding</keyword>
<dbReference type="PANTHER" id="PTHR19879:SF9">
    <property type="entry name" value="TRANSCRIPTION INITIATION FACTOR TFIID SUBUNIT 5"/>
    <property type="match status" value="1"/>
</dbReference>
<dbReference type="InterPro" id="IPR027417">
    <property type="entry name" value="P-loop_NTPase"/>
</dbReference>
<keyword evidence="3" id="KW-0547">Nucleotide-binding</keyword>
<dbReference type="Gene3D" id="2.130.10.10">
    <property type="entry name" value="YVTN repeat-like/Quinoprotein amine dehydrogenase"/>
    <property type="match status" value="3"/>
</dbReference>
<proteinExistence type="predicted"/>
<keyword evidence="1" id="KW-0853">WD repeat</keyword>
<dbReference type="InterPro" id="IPR001680">
    <property type="entry name" value="WD40_rpt"/>
</dbReference>
<evidence type="ECO:0000256" key="1">
    <source>
        <dbReference type="PROSITE-ProRule" id="PRU00221"/>
    </source>
</evidence>
<dbReference type="PROSITE" id="PS50943">
    <property type="entry name" value="HTH_CROC1"/>
    <property type="match status" value="1"/>
</dbReference>
<dbReference type="InterPro" id="IPR001387">
    <property type="entry name" value="Cro/C1-type_HTH"/>
</dbReference>
<dbReference type="SMART" id="SM00320">
    <property type="entry name" value="WD40"/>
    <property type="match status" value="2"/>
</dbReference>
<dbReference type="PANTHER" id="PTHR19879">
    <property type="entry name" value="TRANSCRIPTION INITIATION FACTOR TFIID"/>
    <property type="match status" value="1"/>
</dbReference>
<dbReference type="Pfam" id="PF20703">
    <property type="entry name" value="nSTAND1"/>
    <property type="match status" value="1"/>
</dbReference>
<reference evidence="3 4" key="1">
    <citation type="submission" date="2023-07" db="EMBL/GenBank/DDBJ databases">
        <title>Comparative genomics of wheat-associated soil bacteria to identify genetic determinants of phenazine resistance.</title>
        <authorList>
            <person name="Mouncey N."/>
        </authorList>
    </citation>
    <scope>NUCLEOTIDE SEQUENCE [LARGE SCALE GENOMIC DNA]</scope>
    <source>
        <strain evidence="3 4">V2I4</strain>
    </source>
</reference>
<dbReference type="PROSITE" id="PS50082">
    <property type="entry name" value="WD_REPEATS_2"/>
    <property type="match status" value="2"/>
</dbReference>
<protein>
    <submittedName>
        <fullName evidence="3">WD40 repeat protein/energy-coupling factor transporter ATP-binding protein EcfA2</fullName>
    </submittedName>
</protein>
<dbReference type="Pfam" id="PF00400">
    <property type="entry name" value="WD40"/>
    <property type="match status" value="2"/>
</dbReference>
<dbReference type="SMART" id="SM00530">
    <property type="entry name" value="HTH_XRE"/>
    <property type="match status" value="1"/>
</dbReference>
<dbReference type="RefSeq" id="WP_307529123.1">
    <property type="nucleotide sequence ID" value="NZ_JAUSZI010000002.1"/>
</dbReference>
<gene>
    <name evidence="3" type="ORF">QF035_009969</name>
</gene>
<evidence type="ECO:0000313" key="4">
    <source>
        <dbReference type="Proteomes" id="UP001230328"/>
    </source>
</evidence>
<sequence>MGRRERPLDPAEGPVAQFAYELRKLRREAGGITYRAMARQAHYSAATLAHAAAGERLASLPVALAYAEACGGDRDEWERRWHQASQDTAEESLAADDDAEAPYPGLARFEASDSERFFGRDHLVGQLVDLVRDKDFVVLTGPSGSGKSSLLRAGLIPRLQKTDPPRVRPATIRILTPGPHPARTHADALDPGTTRSGTVIVVDQFEELFTLCADPAERKGFLDLLFTAVRPEHGIRVVVAVRADFYGHCARYRRLAQAAQEATLLVAPMSTEELRETIVKPAALGGLIVERTLTSRIVAEIQDEPGGLPLMSHALLETWRRRRGRALGEAAYDAAGGIHGAIARTAEKLYESLTGGQAGTVRRILLRLVSPGQGTGDTRRPTRRTELTALGGGTDADTDVVLERLARARLITLDEDTVDLAHEAVLTAWPRLRTWIDEDRERLRSQHRLTEAAATWQDLGRDSGSLYRGVRLSTAEEQFGATDDLTPLEREFLDAGLDARRGEQRGRRTRTVVLSVLVVLSLVAALVAWQQNQSGERRRIEAEARRLVGVAESLRLSDPVTAMRLSLAAWRVADLPETRSALLGAAAQRNQDVFTDPDGTDETMRHLSADGRTLLSVGTDQVTRWDVGAGRRTATWPGLGGAAKDVGFIRADASWIPEFDKGRAVLRNLAAGRRDGTPLAVADGGIEMGTSGRSLLVYHAEGSERRVQLWDARSRRKLLEIARDTDAKVDGATGAQVEWARLTAHMNRQRKDGRGTALTDDPAFTDATVSADDRLLALCVPGERFELWEVTDKRRLPAPWLPKATIEQCVKERIEFTPDGRYLGLIDATGFRAWEVSSGKELPAVAYSGLKVAQLSADGAFLVASDGEEILVWRMDSPDFPVVRHQLAGETVQEIRIDTEAGIVRYLGGPEGSWGPAVHTLNVGSAVHTRWEQSPALAVEFGPDGRTLAVARADEDGKRLRFRLVDGRTGRLLAEPPPLPCRVPSGAAVYGECDALLAFDSSGGELAYGVANYTSPTAATELSLYDIPRRRVTGTLGSGEVGPEPLTGISFGTGDRTLLLSSLPGAMTEATRIWDLRRRTVVGTLPGSVGAVTSHPDGDLLVTERGQAYRLPAGTRLPSVRSPGKSTALAFSPDGDHLAVGDGSGRVVLWDGRLNRRLGVLADPDTTTYQYVSALAFSRDGRTLAVAGDEGTLQLWDVPSRRRIGSTLVTPGDTVRALAFGPDGGTLYAAGDHAPSQTYEITPDRAARTVCRRVTTGLSRDDWDRYVQDVAYRRSCPKA</sequence>
<name>A0ABU0T9A3_9ACTN</name>
<feature type="repeat" description="WD" evidence="1">
    <location>
        <begin position="1172"/>
        <end position="1206"/>
    </location>
</feature>
<dbReference type="SUPFAM" id="SSF52540">
    <property type="entry name" value="P-loop containing nucleoside triphosphate hydrolases"/>
    <property type="match status" value="1"/>
</dbReference>
<dbReference type="EMBL" id="JAUSZI010000002">
    <property type="protein sequence ID" value="MDQ1032387.1"/>
    <property type="molecule type" value="Genomic_DNA"/>
</dbReference>